<gene>
    <name evidence="1" type="ORF">F6W96_40865</name>
</gene>
<name>A0A6G9ZE58_9NOCA</name>
<dbReference type="Proteomes" id="UP000500953">
    <property type="component" value="Chromosome"/>
</dbReference>
<dbReference type="EMBL" id="CP046173">
    <property type="protein sequence ID" value="QIS23691.1"/>
    <property type="molecule type" value="Genomic_DNA"/>
</dbReference>
<evidence type="ECO:0000313" key="2">
    <source>
        <dbReference type="Proteomes" id="UP000500953"/>
    </source>
</evidence>
<reference evidence="1 2" key="1">
    <citation type="journal article" date="2019" name="ACS Chem. Biol.">
        <title>Identification and Mobilization of a Cryptic Antibiotic Biosynthesis Gene Locus from a Human-Pathogenic Nocardia Isolate.</title>
        <authorList>
            <person name="Herisse M."/>
            <person name="Ishida K."/>
            <person name="Porter J.L."/>
            <person name="Howden B."/>
            <person name="Hertweck C."/>
            <person name="Stinear T.P."/>
            <person name="Pidot S.J."/>
        </authorList>
    </citation>
    <scope>NUCLEOTIDE SEQUENCE [LARGE SCALE GENOMIC DNA]</scope>
    <source>
        <strain evidence="1 2">AUSMDU00012715</strain>
    </source>
</reference>
<accession>A0A6G9ZE58</accession>
<sequence>MISSTGSVLGRIVFAPKLGEHRISENMLLPRTAWTPVDKRAEARLETLKRRAGFTYSDE</sequence>
<evidence type="ECO:0000313" key="1">
    <source>
        <dbReference type="EMBL" id="QIS23691.1"/>
    </source>
</evidence>
<organism evidence="1 2">
    <name type="scientific">Nocardia terpenica</name>
    <dbReference type="NCBI Taxonomy" id="455432"/>
    <lineage>
        <taxon>Bacteria</taxon>
        <taxon>Bacillati</taxon>
        <taxon>Actinomycetota</taxon>
        <taxon>Actinomycetes</taxon>
        <taxon>Mycobacteriales</taxon>
        <taxon>Nocardiaceae</taxon>
        <taxon>Nocardia</taxon>
    </lineage>
</organism>
<dbReference type="AlphaFoldDB" id="A0A6G9ZE58"/>
<proteinExistence type="predicted"/>
<dbReference type="RefSeq" id="WP_167491009.1">
    <property type="nucleotide sequence ID" value="NZ_CP046173.1"/>
</dbReference>
<protein>
    <submittedName>
        <fullName evidence="1">Uncharacterized protein</fullName>
    </submittedName>
</protein>